<sequence>MGEHGEYRPLVRAALLAAGLWAAGAWPAAATCRLALVLALDVSSSVDAQEYELQRTGLAGALNAPEIRHAILKGGKGHVALAIYEWSGRYKQAMLLDWSLLQGHGDIDRAVAALARATRSESEFPTAMGYGLGYAAGLLARAPVCARRVIDVSGDGVNNEGFGPRLAYRHFPLSNVTVNGLVVLGDAPEVLDFYRSEVIRGTNAFVEVASGYDDYRRAMSRKLFREINDIMLGALPGRPDGSIDVADLVGPVAFDPPQRASDLVDPVGAKHALALQPVGVAAE</sequence>
<name>A0A1X6ZAX2_9RHOB</name>
<dbReference type="Pfam" id="PF06707">
    <property type="entry name" value="DUF1194"/>
    <property type="match status" value="1"/>
</dbReference>
<keyword evidence="2" id="KW-1185">Reference proteome</keyword>
<dbReference type="InterPro" id="IPR036465">
    <property type="entry name" value="vWFA_dom_sf"/>
</dbReference>
<protein>
    <recommendedName>
        <fullName evidence="3">von Willebrand factor type A domain protein</fullName>
    </recommendedName>
</protein>
<dbReference type="Proteomes" id="UP000193207">
    <property type="component" value="Unassembled WGS sequence"/>
</dbReference>
<dbReference type="SUPFAM" id="SSF53300">
    <property type="entry name" value="vWA-like"/>
    <property type="match status" value="1"/>
</dbReference>
<dbReference type="AlphaFoldDB" id="A0A1X6ZAX2"/>
<evidence type="ECO:0000313" key="1">
    <source>
        <dbReference type="EMBL" id="SLN45706.1"/>
    </source>
</evidence>
<dbReference type="Gene3D" id="3.40.50.410">
    <property type="entry name" value="von Willebrand factor, type A domain"/>
    <property type="match status" value="1"/>
</dbReference>
<dbReference type="EMBL" id="FWFU01000003">
    <property type="protein sequence ID" value="SLN45706.1"/>
    <property type="molecule type" value="Genomic_DNA"/>
</dbReference>
<evidence type="ECO:0000313" key="2">
    <source>
        <dbReference type="Proteomes" id="UP000193207"/>
    </source>
</evidence>
<reference evidence="1 2" key="1">
    <citation type="submission" date="2017-03" db="EMBL/GenBank/DDBJ databases">
        <authorList>
            <person name="Afonso C.L."/>
            <person name="Miller P.J."/>
            <person name="Scott M.A."/>
            <person name="Spackman E."/>
            <person name="Goraichik I."/>
            <person name="Dimitrov K.M."/>
            <person name="Suarez D.L."/>
            <person name="Swayne D.E."/>
        </authorList>
    </citation>
    <scope>NUCLEOTIDE SEQUENCE [LARGE SCALE GENOMIC DNA]</scope>
    <source>
        <strain evidence="1 2">CECT 8110</strain>
    </source>
</reference>
<dbReference type="InterPro" id="IPR010607">
    <property type="entry name" value="DUF1194"/>
</dbReference>
<accession>A0A1X6ZAX2</accession>
<proteinExistence type="predicted"/>
<gene>
    <name evidence="1" type="ORF">ROH8110_02424</name>
</gene>
<organism evidence="1 2">
    <name type="scientific">Roseovarius halotolerans</name>
    <dbReference type="NCBI Taxonomy" id="505353"/>
    <lineage>
        <taxon>Bacteria</taxon>
        <taxon>Pseudomonadati</taxon>
        <taxon>Pseudomonadota</taxon>
        <taxon>Alphaproteobacteria</taxon>
        <taxon>Rhodobacterales</taxon>
        <taxon>Roseobacteraceae</taxon>
        <taxon>Roseovarius</taxon>
    </lineage>
</organism>
<evidence type="ECO:0008006" key="3">
    <source>
        <dbReference type="Google" id="ProtNLM"/>
    </source>
</evidence>